<dbReference type="Gene3D" id="3.10.450.50">
    <property type="match status" value="1"/>
</dbReference>
<accession>A0A1X7GJP1</accession>
<proteinExistence type="predicted"/>
<reference evidence="3" key="1">
    <citation type="submission" date="2017-04" db="EMBL/GenBank/DDBJ databases">
        <authorList>
            <person name="Varghese N."/>
            <person name="Submissions S."/>
        </authorList>
    </citation>
    <scope>NUCLEOTIDE SEQUENCE [LARGE SCALE GENOMIC DNA]</scope>
    <source>
        <strain evidence="3">Dd16</strain>
    </source>
</reference>
<gene>
    <name evidence="2" type="ORF">SAMN06295910_1812</name>
</gene>
<dbReference type="EMBL" id="LT840185">
    <property type="protein sequence ID" value="SMF70128.1"/>
    <property type="molecule type" value="Genomic_DNA"/>
</dbReference>
<dbReference type="Pfam" id="PF13474">
    <property type="entry name" value="SnoaL_3"/>
    <property type="match status" value="1"/>
</dbReference>
<feature type="domain" description="SnoaL-like" evidence="1">
    <location>
        <begin position="42"/>
        <end position="149"/>
    </location>
</feature>
<dbReference type="PROSITE" id="PS51257">
    <property type="entry name" value="PROKAR_LIPOPROTEIN"/>
    <property type="match status" value="1"/>
</dbReference>
<organism evidence="2 3">
    <name type="scientific">Allosphingosinicella indica</name>
    <dbReference type="NCBI Taxonomy" id="941907"/>
    <lineage>
        <taxon>Bacteria</taxon>
        <taxon>Pseudomonadati</taxon>
        <taxon>Pseudomonadota</taxon>
        <taxon>Alphaproteobacteria</taxon>
        <taxon>Sphingomonadales</taxon>
        <taxon>Sphingomonadaceae</taxon>
        <taxon>Allosphingosinicella</taxon>
    </lineage>
</organism>
<sequence length="165" mass="18060">MKHIAIALTGLALLAACNQDPGAPTGKTAETKATACDFDCTLNRHIRAIQKHDFAAFAPTITDRQEVDLIFPDGTLVQGRDAYMKTLKEFLDGGGFDFQYRLVRKQAGADMGYALLDVTQMNEGQPDPSRYYLLLVFALQDGSWRLVHDQNTRLPPVDASAGEGA</sequence>
<dbReference type="Proteomes" id="UP000192934">
    <property type="component" value="Chromosome I"/>
</dbReference>
<dbReference type="OrthoDB" id="129755at2"/>
<dbReference type="AlphaFoldDB" id="A0A1X7GJP1"/>
<evidence type="ECO:0000259" key="1">
    <source>
        <dbReference type="Pfam" id="PF13474"/>
    </source>
</evidence>
<dbReference type="STRING" id="941907.SAMN06295910_1812"/>
<dbReference type="InterPro" id="IPR032710">
    <property type="entry name" value="NTF2-like_dom_sf"/>
</dbReference>
<dbReference type="SUPFAM" id="SSF54427">
    <property type="entry name" value="NTF2-like"/>
    <property type="match status" value="1"/>
</dbReference>
<evidence type="ECO:0000313" key="3">
    <source>
        <dbReference type="Proteomes" id="UP000192934"/>
    </source>
</evidence>
<dbReference type="InterPro" id="IPR037401">
    <property type="entry name" value="SnoaL-like"/>
</dbReference>
<name>A0A1X7GJP1_9SPHN</name>
<protein>
    <submittedName>
        <fullName evidence="2">SnoaL-like domain-containing protein</fullName>
    </submittedName>
</protein>
<dbReference type="RefSeq" id="WP_085218471.1">
    <property type="nucleotide sequence ID" value="NZ_LT840185.1"/>
</dbReference>
<evidence type="ECO:0000313" key="2">
    <source>
        <dbReference type="EMBL" id="SMF70128.1"/>
    </source>
</evidence>
<keyword evidence="3" id="KW-1185">Reference proteome</keyword>